<dbReference type="Pfam" id="PF00583">
    <property type="entry name" value="Acetyltransf_1"/>
    <property type="match status" value="1"/>
</dbReference>
<comment type="caution">
    <text evidence="3">The sequence shown here is derived from an EMBL/GenBank/DDBJ whole genome shotgun (WGS) entry which is preliminary data.</text>
</comment>
<dbReference type="Proteomes" id="UP001530400">
    <property type="component" value="Unassembled WGS sequence"/>
</dbReference>
<feature type="domain" description="N-acetyltransferase" evidence="2">
    <location>
        <begin position="32"/>
        <end position="182"/>
    </location>
</feature>
<dbReference type="AlphaFoldDB" id="A0ABD3PEQ9"/>
<dbReference type="CDD" id="cd04301">
    <property type="entry name" value="NAT_SF"/>
    <property type="match status" value="1"/>
</dbReference>
<reference evidence="3 4" key="1">
    <citation type="submission" date="2024-10" db="EMBL/GenBank/DDBJ databases">
        <title>Updated reference genomes for cyclostephanoid diatoms.</title>
        <authorList>
            <person name="Roberts W.R."/>
            <person name="Alverson A.J."/>
        </authorList>
    </citation>
    <scope>NUCLEOTIDE SEQUENCE [LARGE SCALE GENOMIC DNA]</scope>
    <source>
        <strain evidence="3 4">AJA010-31</strain>
    </source>
</reference>
<dbReference type="Gene3D" id="3.40.630.30">
    <property type="match status" value="1"/>
</dbReference>
<evidence type="ECO:0000256" key="1">
    <source>
        <dbReference type="SAM" id="SignalP"/>
    </source>
</evidence>
<accession>A0ABD3PEQ9</accession>
<protein>
    <recommendedName>
        <fullName evidence="2">N-acetyltransferase domain-containing protein</fullName>
    </recommendedName>
</protein>
<gene>
    <name evidence="3" type="ORF">ACHAWO_005834</name>
</gene>
<dbReference type="SUPFAM" id="SSF55729">
    <property type="entry name" value="Acyl-CoA N-acyltransferases (Nat)"/>
    <property type="match status" value="1"/>
</dbReference>
<dbReference type="InterPro" id="IPR016181">
    <property type="entry name" value="Acyl_CoA_acyltransferase"/>
</dbReference>
<keyword evidence="4" id="KW-1185">Reference proteome</keyword>
<evidence type="ECO:0000259" key="2">
    <source>
        <dbReference type="PROSITE" id="PS51186"/>
    </source>
</evidence>
<dbReference type="InterPro" id="IPR000182">
    <property type="entry name" value="GNAT_dom"/>
</dbReference>
<feature type="signal peptide" evidence="1">
    <location>
        <begin position="1"/>
        <end position="24"/>
    </location>
</feature>
<feature type="chain" id="PRO_5044868949" description="N-acetyltransferase domain-containing protein" evidence="1">
    <location>
        <begin position="25"/>
        <end position="182"/>
    </location>
</feature>
<dbReference type="PROSITE" id="PS51186">
    <property type="entry name" value="GNAT"/>
    <property type="match status" value="1"/>
</dbReference>
<name>A0ABD3PEQ9_9STRA</name>
<evidence type="ECO:0000313" key="4">
    <source>
        <dbReference type="Proteomes" id="UP001530400"/>
    </source>
</evidence>
<dbReference type="EMBL" id="JALLPJ020000654">
    <property type="protein sequence ID" value="KAL3786342.1"/>
    <property type="molecule type" value="Genomic_DNA"/>
</dbReference>
<proteinExistence type="predicted"/>
<organism evidence="3 4">
    <name type="scientific">Cyclotella atomus</name>
    <dbReference type="NCBI Taxonomy" id="382360"/>
    <lineage>
        <taxon>Eukaryota</taxon>
        <taxon>Sar</taxon>
        <taxon>Stramenopiles</taxon>
        <taxon>Ochrophyta</taxon>
        <taxon>Bacillariophyta</taxon>
        <taxon>Coscinodiscophyceae</taxon>
        <taxon>Thalassiosirophycidae</taxon>
        <taxon>Stephanodiscales</taxon>
        <taxon>Stephanodiscaceae</taxon>
        <taxon>Cyclotella</taxon>
    </lineage>
</organism>
<dbReference type="PANTHER" id="PTHR43072">
    <property type="entry name" value="N-ACETYLTRANSFERASE"/>
    <property type="match status" value="1"/>
</dbReference>
<keyword evidence="1" id="KW-0732">Signal</keyword>
<evidence type="ECO:0000313" key="3">
    <source>
        <dbReference type="EMBL" id="KAL3786342.1"/>
    </source>
</evidence>
<sequence length="182" mass="19619">MNMHRQLFAFLIVFIALTITPTNAFSAAGITVGIAELPKDLAAIQACRRTAYEGQSNLLTAAKSFCNADQIQRDGYVCAIAKARDGTVIGTADLNKRTGVVNNVYVLKEARKQGIGQLLMEAVEDALEKPNTLKLTVYSSNKPAVNLYQKLGFVAPGIYSGLMGLSSATSINFLLEMEKKLA</sequence>